<dbReference type="RefSeq" id="WP_184045314.1">
    <property type="nucleotide sequence ID" value="NZ_JACIGK010000015.1"/>
</dbReference>
<organism evidence="11 12">
    <name type="scientific">Roseospira visakhapatnamensis</name>
    <dbReference type="NCBI Taxonomy" id="390880"/>
    <lineage>
        <taxon>Bacteria</taxon>
        <taxon>Pseudomonadati</taxon>
        <taxon>Pseudomonadota</taxon>
        <taxon>Alphaproteobacteria</taxon>
        <taxon>Rhodospirillales</taxon>
        <taxon>Rhodospirillaceae</taxon>
        <taxon>Roseospira</taxon>
    </lineage>
</organism>
<dbReference type="SMART" id="SM00283">
    <property type="entry name" value="MA"/>
    <property type="match status" value="1"/>
</dbReference>
<dbReference type="Pfam" id="PF00015">
    <property type="entry name" value="MCPsignal"/>
    <property type="match status" value="1"/>
</dbReference>
<protein>
    <submittedName>
        <fullName evidence="11">Methyl-accepting chemotaxis protein</fullName>
    </submittedName>
</protein>
<proteinExistence type="inferred from homology"/>
<keyword evidence="12" id="KW-1185">Reference proteome</keyword>
<dbReference type="CDD" id="cd06225">
    <property type="entry name" value="HAMP"/>
    <property type="match status" value="1"/>
</dbReference>
<dbReference type="PROSITE" id="PS50192">
    <property type="entry name" value="T_SNARE"/>
    <property type="match status" value="1"/>
</dbReference>
<evidence type="ECO:0000313" key="11">
    <source>
        <dbReference type="EMBL" id="MBB4266668.1"/>
    </source>
</evidence>
<sequence length="786" mass="83284">MTLLKSLAAKITATVVTLVALVALFNTGLVAVFSSMVNDQTTDLLDDVRRIISEKDAFIGGLVSDTTDTQVTLLEAEHATAVANAKGESLAERRHIAGVHAGISESATTMIRAAMMSGQASTAEDIMDTLAEVPDVLSIGLWRINGQRAFSDNATIREVNERLGTDFFEPHAQETQDTLQGERGEALRRALENVAEGAVLPGEIVDESGETQPALYSYAVLTNDIGCQSCHGRDDTPRGVLEVAVSRAALLAAEEDAAARLANLDATQVREMAALRASADAQAESVLRKSKAYAQEVNQRVDALQETQNRSSSIQVIVNPLATLLVLAVIILVLQRLLSRPLRAMTATMERLAHDDLDVEVPGRTRKDEIGDMADAVQVFKENGIKLKRMAAEQDALHRRNARKVKTEMMALTNALDEEVNSAITIVQRQADTMRDAAVRMNEAVNQTGERASAASTASHESAASVDAVAAAAEEMTTSIAEISRQVSSASDIAHRAVQEAETTNDRIQGLAKAANQIGEVVNLISDIAKQTNLLALNATIEAARAGEAGRGFAVVANEVKVLANQTAKATEDIANQVGTMQAATREAVDAIQGIVAVISEMNEITTAVSAAVEEQTASTGEISQNAQQAARSTQDSSDNIAEVTGSTGITGRHAEQVRQAADDVSDRIQQMQASLARIMHAGSDDDRRDSALQTVNVAVTVDMGSGDHRSCLLHDLAASGVGTLDRTLDGERGQEFAMDIPGLGRFAGSIAAKTETSTHIRLDIGQAQAAAVAAFVHQRSGLGGR</sequence>
<dbReference type="InterPro" id="IPR003660">
    <property type="entry name" value="HAMP_dom"/>
</dbReference>
<evidence type="ECO:0000259" key="10">
    <source>
        <dbReference type="PROSITE" id="PS50885"/>
    </source>
</evidence>
<feature type="domain" description="Methyl-accepting transducer" evidence="8">
    <location>
        <begin position="430"/>
        <end position="652"/>
    </location>
</feature>
<feature type="transmembrane region" description="Helical" evidence="7">
    <location>
        <begin position="12"/>
        <end position="33"/>
    </location>
</feature>
<dbReference type="PROSITE" id="PS50885">
    <property type="entry name" value="HAMP"/>
    <property type="match status" value="1"/>
</dbReference>
<keyword evidence="7" id="KW-1133">Transmembrane helix</keyword>
<feature type="domain" description="T-SNARE coiled-coil homology" evidence="9">
    <location>
        <begin position="582"/>
        <end position="644"/>
    </location>
</feature>
<evidence type="ECO:0000256" key="6">
    <source>
        <dbReference type="SAM" id="MobiDB-lite"/>
    </source>
</evidence>
<dbReference type="Pfam" id="PF00672">
    <property type="entry name" value="HAMP"/>
    <property type="match status" value="1"/>
</dbReference>
<name>A0A7W6REX1_9PROT</name>
<accession>A0A7W6REX1</accession>
<evidence type="ECO:0000256" key="7">
    <source>
        <dbReference type="SAM" id="Phobius"/>
    </source>
</evidence>
<dbReference type="AlphaFoldDB" id="A0A7W6REX1"/>
<dbReference type="PANTHER" id="PTHR32089">
    <property type="entry name" value="METHYL-ACCEPTING CHEMOTAXIS PROTEIN MCPB"/>
    <property type="match status" value="1"/>
</dbReference>
<dbReference type="Proteomes" id="UP000554286">
    <property type="component" value="Unassembled WGS sequence"/>
</dbReference>
<dbReference type="Gene3D" id="6.10.340.10">
    <property type="match status" value="1"/>
</dbReference>
<feature type="compositionally biased region" description="Polar residues" evidence="6">
    <location>
        <begin position="631"/>
        <end position="650"/>
    </location>
</feature>
<evidence type="ECO:0000256" key="3">
    <source>
        <dbReference type="ARBA" id="ARBA00023224"/>
    </source>
</evidence>
<keyword evidence="3 5" id="KW-0807">Transducer</keyword>
<dbReference type="PROSITE" id="PS50111">
    <property type="entry name" value="CHEMOTAXIS_TRANSDUC_2"/>
    <property type="match status" value="1"/>
</dbReference>
<evidence type="ECO:0000259" key="8">
    <source>
        <dbReference type="PROSITE" id="PS50111"/>
    </source>
</evidence>
<dbReference type="Gene3D" id="1.10.287.950">
    <property type="entry name" value="Methyl-accepting chemotaxis protein"/>
    <property type="match status" value="1"/>
</dbReference>
<dbReference type="GO" id="GO:0005886">
    <property type="term" value="C:plasma membrane"/>
    <property type="evidence" value="ECO:0007669"/>
    <property type="project" value="UniProtKB-SubCell"/>
</dbReference>
<feature type="region of interest" description="Disordered" evidence="6">
    <location>
        <begin position="631"/>
        <end position="651"/>
    </location>
</feature>
<keyword evidence="7" id="KW-0472">Membrane</keyword>
<keyword evidence="2" id="KW-1003">Cell membrane</keyword>
<keyword evidence="2" id="KW-0997">Cell inner membrane</keyword>
<dbReference type="Gene3D" id="3.30.450.290">
    <property type="match status" value="1"/>
</dbReference>
<feature type="transmembrane region" description="Helical" evidence="7">
    <location>
        <begin position="316"/>
        <end position="334"/>
    </location>
</feature>
<dbReference type="EMBL" id="JACIGK010000015">
    <property type="protein sequence ID" value="MBB4266668.1"/>
    <property type="molecule type" value="Genomic_DNA"/>
</dbReference>
<dbReference type="SMART" id="SM00304">
    <property type="entry name" value="HAMP"/>
    <property type="match status" value="1"/>
</dbReference>
<comment type="caution">
    <text evidence="11">The sequence shown here is derived from an EMBL/GenBank/DDBJ whole genome shotgun (WGS) entry which is preliminary data.</text>
</comment>
<dbReference type="GO" id="GO:0007165">
    <property type="term" value="P:signal transduction"/>
    <property type="evidence" value="ECO:0007669"/>
    <property type="project" value="UniProtKB-KW"/>
</dbReference>
<evidence type="ECO:0000256" key="5">
    <source>
        <dbReference type="PROSITE-ProRule" id="PRU00284"/>
    </source>
</evidence>
<reference evidence="11 12" key="1">
    <citation type="submission" date="2020-08" db="EMBL/GenBank/DDBJ databases">
        <title>Genome sequencing of Purple Non-Sulfur Bacteria from various extreme environments.</title>
        <authorList>
            <person name="Mayer M."/>
        </authorList>
    </citation>
    <scope>NUCLEOTIDE SEQUENCE [LARGE SCALE GENOMIC DNA]</scope>
    <source>
        <strain evidence="11 12">JA131</strain>
    </source>
</reference>
<evidence type="ECO:0000259" key="9">
    <source>
        <dbReference type="PROSITE" id="PS50192"/>
    </source>
</evidence>
<dbReference type="InterPro" id="IPR000727">
    <property type="entry name" value="T_SNARE_dom"/>
</dbReference>
<evidence type="ECO:0000256" key="1">
    <source>
        <dbReference type="ARBA" id="ARBA00004429"/>
    </source>
</evidence>
<comment type="subcellular location">
    <subcellularLocation>
        <location evidence="1">Cell inner membrane</location>
        <topology evidence="1">Multi-pass membrane protein</topology>
    </subcellularLocation>
</comment>
<keyword evidence="7" id="KW-0812">Transmembrane</keyword>
<evidence type="ECO:0000256" key="2">
    <source>
        <dbReference type="ARBA" id="ARBA00022519"/>
    </source>
</evidence>
<dbReference type="PANTHER" id="PTHR32089:SF112">
    <property type="entry name" value="LYSOZYME-LIKE PROTEIN-RELATED"/>
    <property type="match status" value="1"/>
</dbReference>
<evidence type="ECO:0000313" key="12">
    <source>
        <dbReference type="Proteomes" id="UP000554286"/>
    </source>
</evidence>
<dbReference type="InterPro" id="IPR004089">
    <property type="entry name" value="MCPsignal_dom"/>
</dbReference>
<feature type="domain" description="HAMP" evidence="10">
    <location>
        <begin position="336"/>
        <end position="389"/>
    </location>
</feature>
<dbReference type="SUPFAM" id="SSF58104">
    <property type="entry name" value="Methyl-accepting chemotaxis protein (MCP) signaling domain"/>
    <property type="match status" value="1"/>
</dbReference>
<comment type="similarity">
    <text evidence="4">Belongs to the methyl-accepting chemotaxis (MCP) protein family.</text>
</comment>
<gene>
    <name evidence="11" type="ORF">GGD89_002300</name>
</gene>
<evidence type="ECO:0000256" key="4">
    <source>
        <dbReference type="ARBA" id="ARBA00029447"/>
    </source>
</evidence>